<dbReference type="Proteomes" id="UP000583929">
    <property type="component" value="Unassembled WGS sequence"/>
</dbReference>
<accession>A0A7J6GXS7</accession>
<evidence type="ECO:0000313" key="3">
    <source>
        <dbReference type="Proteomes" id="UP000583929"/>
    </source>
</evidence>
<feature type="domain" description="Trichome birefringence-like N-terminal" evidence="1">
    <location>
        <begin position="93"/>
        <end position="145"/>
    </location>
</feature>
<dbReference type="PANTHER" id="PTHR32285">
    <property type="entry name" value="PROTEIN TRICHOME BIREFRINGENCE-LIKE 9-RELATED"/>
    <property type="match status" value="1"/>
</dbReference>
<dbReference type="GO" id="GO:0016413">
    <property type="term" value="F:O-acetyltransferase activity"/>
    <property type="evidence" value="ECO:0007669"/>
    <property type="project" value="InterPro"/>
</dbReference>
<sequence>MKSPLSSSSSSSSLCYQKASPSLSLPLLLTSFHCLRLHPLRRGRCLRLQPADSIQFRLNPILYRNSNRASLVFGVEKKREKVLPFAIGKTDPGCDIFSGRWVYDESRPLYEESDCPYIQPQLTRLEHGRPETNYQHRRWQPNGCDLPKLSLDFYSRVLGMS</sequence>
<organism evidence="2 3">
    <name type="scientific">Cannabis sativa</name>
    <name type="common">Hemp</name>
    <name type="synonym">Marijuana</name>
    <dbReference type="NCBI Taxonomy" id="3483"/>
    <lineage>
        <taxon>Eukaryota</taxon>
        <taxon>Viridiplantae</taxon>
        <taxon>Streptophyta</taxon>
        <taxon>Embryophyta</taxon>
        <taxon>Tracheophyta</taxon>
        <taxon>Spermatophyta</taxon>
        <taxon>Magnoliopsida</taxon>
        <taxon>eudicotyledons</taxon>
        <taxon>Gunneridae</taxon>
        <taxon>Pentapetalae</taxon>
        <taxon>rosids</taxon>
        <taxon>fabids</taxon>
        <taxon>Rosales</taxon>
        <taxon>Cannabaceae</taxon>
        <taxon>Cannabis</taxon>
    </lineage>
</organism>
<dbReference type="Pfam" id="PF14416">
    <property type="entry name" value="PMR5N"/>
    <property type="match status" value="1"/>
</dbReference>
<dbReference type="InterPro" id="IPR025846">
    <property type="entry name" value="TBL_N"/>
</dbReference>
<proteinExistence type="predicted"/>
<keyword evidence="3" id="KW-1185">Reference proteome</keyword>
<dbReference type="InterPro" id="IPR029962">
    <property type="entry name" value="TBL"/>
</dbReference>
<evidence type="ECO:0000313" key="2">
    <source>
        <dbReference type="EMBL" id="KAF4387655.1"/>
    </source>
</evidence>
<reference evidence="2 3" key="1">
    <citation type="journal article" date="2020" name="bioRxiv">
        <title>Sequence and annotation of 42 cannabis genomes reveals extensive copy number variation in cannabinoid synthesis and pathogen resistance genes.</title>
        <authorList>
            <person name="Mckernan K.J."/>
            <person name="Helbert Y."/>
            <person name="Kane L.T."/>
            <person name="Ebling H."/>
            <person name="Zhang L."/>
            <person name="Liu B."/>
            <person name="Eaton Z."/>
            <person name="Mclaughlin S."/>
            <person name="Kingan S."/>
            <person name="Baybayan P."/>
            <person name="Concepcion G."/>
            <person name="Jordan M."/>
            <person name="Riva A."/>
            <person name="Barbazuk W."/>
            <person name="Harkins T."/>
        </authorList>
    </citation>
    <scope>NUCLEOTIDE SEQUENCE [LARGE SCALE GENOMIC DNA]</scope>
    <source>
        <strain evidence="3">cv. Jamaican Lion 4</strain>
        <tissue evidence="2">Leaf</tissue>
    </source>
</reference>
<dbReference type="EMBL" id="JAATIQ010000077">
    <property type="protein sequence ID" value="KAF4387655.1"/>
    <property type="molecule type" value="Genomic_DNA"/>
</dbReference>
<dbReference type="AlphaFoldDB" id="A0A7J6GXS7"/>
<dbReference type="PANTHER" id="PTHR32285:SF62">
    <property type="entry name" value="PROTEIN TRICHOME BIREFRINGENCE-LIKE 33"/>
    <property type="match status" value="1"/>
</dbReference>
<protein>
    <recommendedName>
        <fullName evidence="1">Trichome birefringence-like N-terminal domain-containing protein</fullName>
    </recommendedName>
</protein>
<comment type="caution">
    <text evidence="2">The sequence shown here is derived from an EMBL/GenBank/DDBJ whole genome shotgun (WGS) entry which is preliminary data.</text>
</comment>
<gene>
    <name evidence="2" type="ORF">G4B88_003982</name>
</gene>
<dbReference type="GO" id="GO:0005794">
    <property type="term" value="C:Golgi apparatus"/>
    <property type="evidence" value="ECO:0007669"/>
    <property type="project" value="TreeGrafter"/>
</dbReference>
<name>A0A7J6GXS7_CANSA</name>
<evidence type="ECO:0000259" key="1">
    <source>
        <dbReference type="Pfam" id="PF14416"/>
    </source>
</evidence>